<feature type="compositionally biased region" description="Acidic residues" evidence="1">
    <location>
        <begin position="458"/>
        <end position="469"/>
    </location>
</feature>
<feature type="compositionally biased region" description="Polar residues" evidence="1">
    <location>
        <begin position="236"/>
        <end position="246"/>
    </location>
</feature>
<dbReference type="Proteomes" id="UP000075901">
    <property type="component" value="Unassembled WGS sequence"/>
</dbReference>
<feature type="compositionally biased region" description="Low complexity" evidence="1">
    <location>
        <begin position="827"/>
        <end position="863"/>
    </location>
</feature>
<evidence type="ECO:0000313" key="3">
    <source>
        <dbReference type="Proteomes" id="UP000075901"/>
    </source>
</evidence>
<feature type="region of interest" description="Disordered" evidence="1">
    <location>
        <begin position="816"/>
        <end position="863"/>
    </location>
</feature>
<dbReference type="AlphaFoldDB" id="A0A182SX15"/>
<organism evidence="2 3">
    <name type="scientific">Anopheles maculatus</name>
    <dbReference type="NCBI Taxonomy" id="74869"/>
    <lineage>
        <taxon>Eukaryota</taxon>
        <taxon>Metazoa</taxon>
        <taxon>Ecdysozoa</taxon>
        <taxon>Arthropoda</taxon>
        <taxon>Hexapoda</taxon>
        <taxon>Insecta</taxon>
        <taxon>Pterygota</taxon>
        <taxon>Neoptera</taxon>
        <taxon>Endopterygota</taxon>
        <taxon>Diptera</taxon>
        <taxon>Nematocera</taxon>
        <taxon>Culicoidea</taxon>
        <taxon>Culicidae</taxon>
        <taxon>Anophelinae</taxon>
        <taxon>Anopheles</taxon>
        <taxon>Anopheles maculatus group</taxon>
    </lineage>
</organism>
<dbReference type="VEuPathDB" id="VectorBase:AMAM015160"/>
<evidence type="ECO:0000256" key="1">
    <source>
        <dbReference type="SAM" id="MobiDB-lite"/>
    </source>
</evidence>
<name>A0A182SX15_9DIPT</name>
<dbReference type="EnsemblMetazoa" id="AMAM015160-RA">
    <property type="protein sequence ID" value="AMAM015160-PA"/>
    <property type="gene ID" value="AMAM015160"/>
</dbReference>
<feature type="compositionally biased region" description="Polar residues" evidence="1">
    <location>
        <begin position="138"/>
        <end position="161"/>
    </location>
</feature>
<protein>
    <submittedName>
        <fullName evidence="2">Uncharacterized protein</fullName>
    </submittedName>
</protein>
<feature type="compositionally biased region" description="Basic and acidic residues" evidence="1">
    <location>
        <begin position="218"/>
        <end position="235"/>
    </location>
</feature>
<feature type="compositionally biased region" description="Acidic residues" evidence="1">
    <location>
        <begin position="315"/>
        <end position="335"/>
    </location>
</feature>
<reference evidence="2" key="2">
    <citation type="submission" date="2020-05" db="UniProtKB">
        <authorList>
            <consortium name="EnsemblMetazoa"/>
        </authorList>
    </citation>
    <scope>IDENTIFICATION</scope>
    <source>
        <strain evidence="2">maculatus3</strain>
    </source>
</reference>
<sequence length="863" mass="92665">MMDVDQPVSSTTDNEKQEAALDGETSSQENAIATELPEVIVRENDDLPALLISDSEEEDDPSPPPSKAPTKEVPIGDISGISPIETTVANGQDDKSVTEETVGSETNGNETLLEAPAVCAGVDEREEDTPMENIDLTGASSADDSGVSEEQSGERTSTTTRPAAVTPKAQTKSSSEMTAQELLESLLDAQEEAFASHRASELGAKPELTEAAAVESKPPAEEVDKTDTASVKEKITTNNPDSSTLLQDEKDGADDNGTKIDTVVIDDECLLEEMSNAPAERQQEMDIDDHRTGSSNSSCSADGPNHISDGSEKANEEEEEEADEGEEKNDEEDSEEPPRKRARSMVVAEDSATETTTGPTSHGMEHGTVQNEPRSDGLANESGNLAKEQLDSTTDVNLSEDKPKSAADSLEQKSTTPLSDSCSSASANGGPLKKQCIEVGGQPNVKPVEPSVCPDVLVIDDDDEDDNDGKDDAAAAVVTCKSNLPQETDAKNEDAPGESKLKTDIIGDNTAKRSESDSSNEKVEKESIPMEFLRKFNKPLSQMTRTDLEQLVLQKITEAIVHRSENAELRRLVKRQSAKLQGYERTITDMTSQYEGLKLVAERAVIDMKKRAKSFIAPVKITRAVGLQVSRPGSDMVAAHRLSNFFNQSPDKRKPETGVATVTTTTNGAAENGEPGEVANHITQPTTAGAATVTVSPFPAGQQQNPSTNMNRSQFSNNKSPMNTPRFITTNPAGNGINRTMNQQIVRHNNSVSTANVNITLGGNALRFTANPTNDVSVMSTTITATVENVSPKTGSASSPNSVGGIDSPVRKFHKFTPKRPPLSAYQQAQQEKQAKQQQELLVQQIHEQSQQQAQQRKAQITM</sequence>
<feature type="region of interest" description="Disordered" evidence="1">
    <location>
        <begin position="1"/>
        <end position="526"/>
    </location>
</feature>
<feature type="compositionally biased region" description="Polar residues" evidence="1">
    <location>
        <begin position="99"/>
        <end position="110"/>
    </location>
</feature>
<reference evidence="3" key="1">
    <citation type="submission" date="2013-09" db="EMBL/GenBank/DDBJ databases">
        <title>The Genome Sequence of Anopheles maculatus species B.</title>
        <authorList>
            <consortium name="The Broad Institute Genomics Platform"/>
            <person name="Neafsey D.E."/>
            <person name="Besansky N."/>
            <person name="Howell P."/>
            <person name="Walton C."/>
            <person name="Young S.K."/>
            <person name="Zeng Q."/>
            <person name="Gargeya S."/>
            <person name="Fitzgerald M."/>
            <person name="Haas B."/>
            <person name="Abouelleil A."/>
            <person name="Allen A.W."/>
            <person name="Alvarado L."/>
            <person name="Arachchi H.M."/>
            <person name="Berlin A.M."/>
            <person name="Chapman S.B."/>
            <person name="Gainer-Dewar J."/>
            <person name="Goldberg J."/>
            <person name="Griggs A."/>
            <person name="Gujja S."/>
            <person name="Hansen M."/>
            <person name="Howarth C."/>
            <person name="Imamovic A."/>
            <person name="Ireland A."/>
            <person name="Larimer J."/>
            <person name="McCowan C."/>
            <person name="Murphy C."/>
            <person name="Pearson M."/>
            <person name="Poon T.W."/>
            <person name="Priest M."/>
            <person name="Roberts A."/>
            <person name="Saif S."/>
            <person name="Shea T."/>
            <person name="Sisk P."/>
            <person name="Sykes S."/>
            <person name="Wortman J."/>
            <person name="Nusbaum C."/>
            <person name="Birren B."/>
        </authorList>
    </citation>
    <scope>NUCLEOTIDE SEQUENCE [LARGE SCALE GENOMIC DNA]</scope>
    <source>
        <strain evidence="3">maculatus3</strain>
    </source>
</reference>
<feature type="compositionally biased region" description="Basic and acidic residues" evidence="1">
    <location>
        <begin position="488"/>
        <end position="526"/>
    </location>
</feature>
<evidence type="ECO:0000313" key="2">
    <source>
        <dbReference type="EnsemblMetazoa" id="AMAM015160-PA"/>
    </source>
</evidence>
<feature type="compositionally biased region" description="Polar residues" evidence="1">
    <location>
        <begin position="412"/>
        <end position="427"/>
    </location>
</feature>
<accession>A0A182SX15</accession>
<proteinExistence type="predicted"/>
<feature type="compositionally biased region" description="Basic and acidic residues" evidence="1">
    <location>
        <begin position="281"/>
        <end position="292"/>
    </location>
</feature>
<feature type="compositionally biased region" description="Polar residues" evidence="1">
    <location>
        <begin position="168"/>
        <end position="178"/>
    </location>
</feature>
<keyword evidence="3" id="KW-1185">Reference proteome</keyword>
<feature type="region of interest" description="Disordered" evidence="1">
    <location>
        <begin position="696"/>
        <end position="725"/>
    </location>
</feature>